<evidence type="ECO:0000313" key="10">
    <source>
        <dbReference type="Proteomes" id="UP000808761"/>
    </source>
</evidence>
<evidence type="ECO:0000256" key="7">
    <source>
        <dbReference type="ARBA" id="ARBA00023136"/>
    </source>
</evidence>
<name>A0A9D6YVQ9_UNCSA</name>
<reference evidence="9" key="1">
    <citation type="submission" date="2020-07" db="EMBL/GenBank/DDBJ databases">
        <title>Huge and variable diversity of episymbiotic CPR bacteria and DPANN archaea in groundwater ecosystems.</title>
        <authorList>
            <person name="He C.Y."/>
            <person name="Keren R."/>
            <person name="Whittaker M."/>
            <person name="Farag I.F."/>
            <person name="Doudna J."/>
            <person name="Cate J.H.D."/>
            <person name="Banfield J.F."/>
        </authorList>
    </citation>
    <scope>NUCLEOTIDE SEQUENCE</scope>
    <source>
        <strain evidence="9">NC_groundwater_1860_Pr3_B-0.1um_51_7</strain>
    </source>
</reference>
<dbReference type="Proteomes" id="UP000808761">
    <property type="component" value="Unassembled WGS sequence"/>
</dbReference>
<feature type="transmembrane region" description="Helical" evidence="8">
    <location>
        <begin position="53"/>
        <end position="71"/>
    </location>
</feature>
<evidence type="ECO:0000256" key="3">
    <source>
        <dbReference type="ARBA" id="ARBA00022692"/>
    </source>
</evidence>
<dbReference type="GO" id="GO:0046872">
    <property type="term" value="F:metal ion binding"/>
    <property type="evidence" value="ECO:0007669"/>
    <property type="project" value="UniProtKB-KW"/>
</dbReference>
<dbReference type="SUPFAM" id="SSF81343">
    <property type="entry name" value="Fumarate reductase respiratory complex transmembrane subunits"/>
    <property type="match status" value="1"/>
</dbReference>
<evidence type="ECO:0000313" key="9">
    <source>
        <dbReference type="EMBL" id="MBI5078498.1"/>
    </source>
</evidence>
<sequence>MHYQDKAFWLWFFQRVSAVLIFAALALHILNVHYAELGKPILFAGVALRLKNILILSGDSFLLFLGLFHGLNGLRAVLLDYDFFSRYDRTISRLLIIVGLIFFIWGVRGLWAFIAIR</sequence>
<dbReference type="Pfam" id="PF01127">
    <property type="entry name" value="Sdh_cyt"/>
    <property type="match status" value="1"/>
</dbReference>
<evidence type="ECO:0000256" key="6">
    <source>
        <dbReference type="ARBA" id="ARBA00023004"/>
    </source>
</evidence>
<dbReference type="GO" id="GO:0016020">
    <property type="term" value="C:membrane"/>
    <property type="evidence" value="ECO:0007669"/>
    <property type="project" value="UniProtKB-SubCell"/>
</dbReference>
<keyword evidence="4" id="KW-0479">Metal-binding</keyword>
<comment type="subcellular location">
    <subcellularLocation>
        <location evidence="1">Membrane</location>
    </subcellularLocation>
</comment>
<keyword evidence="5 8" id="KW-1133">Transmembrane helix</keyword>
<dbReference type="EMBL" id="JACRKR010000027">
    <property type="protein sequence ID" value="MBI5078498.1"/>
    <property type="molecule type" value="Genomic_DNA"/>
</dbReference>
<keyword evidence="7 8" id="KW-0472">Membrane</keyword>
<gene>
    <name evidence="9" type="ORF">HZB08_00555</name>
</gene>
<dbReference type="InterPro" id="IPR000701">
    <property type="entry name" value="SuccDH_FuR_B_TM-su"/>
</dbReference>
<proteinExistence type="predicted"/>
<evidence type="ECO:0000256" key="1">
    <source>
        <dbReference type="ARBA" id="ARBA00004370"/>
    </source>
</evidence>
<keyword evidence="6" id="KW-0408">Iron</keyword>
<dbReference type="InterPro" id="IPR034804">
    <property type="entry name" value="SQR/QFR_C/D"/>
</dbReference>
<feature type="transmembrane region" description="Helical" evidence="8">
    <location>
        <begin position="12"/>
        <end position="32"/>
    </location>
</feature>
<evidence type="ECO:0000256" key="2">
    <source>
        <dbReference type="ARBA" id="ARBA00022617"/>
    </source>
</evidence>
<organism evidence="9 10">
    <name type="scientific">Candidatus Saganbacteria bacterium</name>
    <dbReference type="NCBI Taxonomy" id="2575572"/>
    <lineage>
        <taxon>Bacteria</taxon>
        <taxon>Bacillati</taxon>
        <taxon>Saganbacteria</taxon>
    </lineage>
</organism>
<evidence type="ECO:0000256" key="8">
    <source>
        <dbReference type="SAM" id="Phobius"/>
    </source>
</evidence>
<protein>
    <recommendedName>
        <fullName evidence="11">Succinate dehydrogenase</fullName>
    </recommendedName>
</protein>
<feature type="transmembrane region" description="Helical" evidence="8">
    <location>
        <begin position="91"/>
        <end position="116"/>
    </location>
</feature>
<comment type="caution">
    <text evidence="9">The sequence shown here is derived from an EMBL/GenBank/DDBJ whole genome shotgun (WGS) entry which is preliminary data.</text>
</comment>
<accession>A0A9D6YVQ9</accession>
<evidence type="ECO:0000256" key="4">
    <source>
        <dbReference type="ARBA" id="ARBA00022723"/>
    </source>
</evidence>
<keyword evidence="2" id="KW-0349">Heme</keyword>
<evidence type="ECO:0000256" key="5">
    <source>
        <dbReference type="ARBA" id="ARBA00022989"/>
    </source>
</evidence>
<dbReference type="AlphaFoldDB" id="A0A9D6YVQ9"/>
<dbReference type="Gene3D" id="1.20.1300.10">
    <property type="entry name" value="Fumarate reductase/succinate dehydrogenase, transmembrane subunit"/>
    <property type="match status" value="1"/>
</dbReference>
<evidence type="ECO:0008006" key="11">
    <source>
        <dbReference type="Google" id="ProtNLM"/>
    </source>
</evidence>
<keyword evidence="3 8" id="KW-0812">Transmembrane</keyword>